<dbReference type="EMBL" id="JAUIZM010000010">
    <property type="protein sequence ID" value="KAK1359350.1"/>
    <property type="molecule type" value="Genomic_DNA"/>
</dbReference>
<proteinExistence type="predicted"/>
<sequence length="106" mass="11888">MATDNIYSSPQPESSPKLPTSSLVVENTFSLTHTDSLANPFHLAHAITNIKTLIPVTLDIKNSNYRKWSHVFLITAGRFLLDNLLLGKPKPDIISAEEWQRADFLL</sequence>
<evidence type="ECO:0000313" key="2">
    <source>
        <dbReference type="EMBL" id="KAK1359350.1"/>
    </source>
</evidence>
<dbReference type="Proteomes" id="UP001237642">
    <property type="component" value="Unassembled WGS sequence"/>
</dbReference>
<keyword evidence="3" id="KW-1185">Reference proteome</keyword>
<name>A0AAD8H475_9APIA</name>
<gene>
    <name evidence="2" type="ORF">POM88_043824</name>
</gene>
<reference evidence="2" key="1">
    <citation type="submission" date="2023-02" db="EMBL/GenBank/DDBJ databases">
        <title>Genome of toxic invasive species Heracleum sosnowskyi carries increased number of genes despite the absence of recent whole-genome duplications.</title>
        <authorList>
            <person name="Schelkunov M."/>
            <person name="Shtratnikova V."/>
            <person name="Makarenko M."/>
            <person name="Klepikova A."/>
            <person name="Omelchenko D."/>
            <person name="Novikova G."/>
            <person name="Obukhova E."/>
            <person name="Bogdanov V."/>
            <person name="Penin A."/>
            <person name="Logacheva M."/>
        </authorList>
    </citation>
    <scope>NUCLEOTIDE SEQUENCE</scope>
    <source>
        <strain evidence="2">Hsosn_3</strain>
        <tissue evidence="2">Leaf</tissue>
    </source>
</reference>
<dbReference type="AlphaFoldDB" id="A0AAD8H475"/>
<protein>
    <submittedName>
        <fullName evidence="2">Uncharacterized protein</fullName>
    </submittedName>
</protein>
<reference evidence="2" key="2">
    <citation type="submission" date="2023-05" db="EMBL/GenBank/DDBJ databases">
        <authorList>
            <person name="Schelkunov M.I."/>
        </authorList>
    </citation>
    <scope>NUCLEOTIDE SEQUENCE</scope>
    <source>
        <strain evidence="2">Hsosn_3</strain>
        <tissue evidence="2">Leaf</tissue>
    </source>
</reference>
<feature type="region of interest" description="Disordered" evidence="1">
    <location>
        <begin position="1"/>
        <end position="20"/>
    </location>
</feature>
<evidence type="ECO:0000313" key="3">
    <source>
        <dbReference type="Proteomes" id="UP001237642"/>
    </source>
</evidence>
<evidence type="ECO:0000256" key="1">
    <source>
        <dbReference type="SAM" id="MobiDB-lite"/>
    </source>
</evidence>
<comment type="caution">
    <text evidence="2">The sequence shown here is derived from an EMBL/GenBank/DDBJ whole genome shotgun (WGS) entry which is preliminary data.</text>
</comment>
<organism evidence="2 3">
    <name type="scientific">Heracleum sosnowskyi</name>
    <dbReference type="NCBI Taxonomy" id="360622"/>
    <lineage>
        <taxon>Eukaryota</taxon>
        <taxon>Viridiplantae</taxon>
        <taxon>Streptophyta</taxon>
        <taxon>Embryophyta</taxon>
        <taxon>Tracheophyta</taxon>
        <taxon>Spermatophyta</taxon>
        <taxon>Magnoliopsida</taxon>
        <taxon>eudicotyledons</taxon>
        <taxon>Gunneridae</taxon>
        <taxon>Pentapetalae</taxon>
        <taxon>asterids</taxon>
        <taxon>campanulids</taxon>
        <taxon>Apiales</taxon>
        <taxon>Apiaceae</taxon>
        <taxon>Apioideae</taxon>
        <taxon>apioid superclade</taxon>
        <taxon>Tordylieae</taxon>
        <taxon>Tordyliinae</taxon>
        <taxon>Heracleum</taxon>
    </lineage>
</organism>
<accession>A0AAD8H475</accession>